<proteinExistence type="predicted"/>
<evidence type="ECO:0000313" key="3">
    <source>
        <dbReference type="Proteomes" id="UP001589836"/>
    </source>
</evidence>
<dbReference type="Pfam" id="PF14808">
    <property type="entry name" value="TMEM164"/>
    <property type="match status" value="1"/>
</dbReference>
<gene>
    <name evidence="2" type="ORF">ACFFGV_04850</name>
</gene>
<dbReference type="NCBIfam" id="TIGR02206">
    <property type="entry name" value="intg_mem_TP0381"/>
    <property type="match status" value="1"/>
</dbReference>
<dbReference type="InterPro" id="IPR011737">
    <property type="entry name" value="CHP02206_TP0381"/>
</dbReference>
<organism evidence="2 3">
    <name type="scientific">Pontibacillus salicampi</name>
    <dbReference type="NCBI Taxonomy" id="1449801"/>
    <lineage>
        <taxon>Bacteria</taxon>
        <taxon>Bacillati</taxon>
        <taxon>Bacillota</taxon>
        <taxon>Bacilli</taxon>
        <taxon>Bacillales</taxon>
        <taxon>Bacillaceae</taxon>
        <taxon>Pontibacillus</taxon>
    </lineage>
</organism>
<feature type="transmembrane region" description="Helical" evidence="1">
    <location>
        <begin position="108"/>
        <end position="127"/>
    </location>
</feature>
<keyword evidence="1" id="KW-0472">Membrane</keyword>
<feature type="transmembrane region" description="Helical" evidence="1">
    <location>
        <begin position="169"/>
        <end position="192"/>
    </location>
</feature>
<dbReference type="RefSeq" id="WP_377345441.1">
    <property type="nucleotide sequence ID" value="NZ_JBHLTP010000003.1"/>
</dbReference>
<feature type="transmembrane region" description="Helical" evidence="1">
    <location>
        <begin position="50"/>
        <end position="71"/>
    </location>
</feature>
<keyword evidence="1" id="KW-0812">Transmembrane</keyword>
<name>A0ABV6LKP8_9BACI</name>
<accession>A0ABV6LKP8</accession>
<feature type="transmembrane region" description="Helical" evidence="1">
    <location>
        <begin position="20"/>
        <end position="38"/>
    </location>
</feature>
<feature type="transmembrane region" description="Helical" evidence="1">
    <location>
        <begin position="83"/>
        <end position="101"/>
    </location>
</feature>
<evidence type="ECO:0000256" key="1">
    <source>
        <dbReference type="SAM" id="Phobius"/>
    </source>
</evidence>
<keyword evidence="1" id="KW-1133">Transmembrane helix</keyword>
<evidence type="ECO:0000313" key="2">
    <source>
        <dbReference type="EMBL" id="MFC0522919.1"/>
    </source>
</evidence>
<dbReference type="EMBL" id="JBHLTP010000003">
    <property type="protein sequence ID" value="MFC0522919.1"/>
    <property type="molecule type" value="Genomic_DNA"/>
</dbReference>
<feature type="transmembrane region" description="Helical" evidence="1">
    <location>
        <begin position="212"/>
        <end position="231"/>
    </location>
</feature>
<feature type="transmembrane region" description="Helical" evidence="1">
    <location>
        <begin position="139"/>
        <end position="157"/>
    </location>
</feature>
<protein>
    <submittedName>
        <fullName evidence="2">TIGR02206 family membrane protein</fullName>
    </submittedName>
</protein>
<dbReference type="Proteomes" id="UP001589836">
    <property type="component" value="Unassembled WGS sequence"/>
</dbReference>
<keyword evidence="3" id="KW-1185">Reference proteome</keyword>
<comment type="caution">
    <text evidence="2">The sequence shown here is derived from an EMBL/GenBank/DDBJ whole genome shotgun (WGS) entry which is preliminary data.</text>
</comment>
<reference evidence="2 3" key="1">
    <citation type="submission" date="2024-09" db="EMBL/GenBank/DDBJ databases">
        <authorList>
            <person name="Sun Q."/>
            <person name="Mori K."/>
        </authorList>
    </citation>
    <scope>NUCLEOTIDE SEQUENCE [LARGE SCALE GENOMIC DNA]</scope>
    <source>
        <strain evidence="2 3">NCAIM B.02529</strain>
    </source>
</reference>
<sequence length="252" mass="28909">MPAWFDTNIDERFEAFSNSHIVLLLLFISGIVGLFLSYRILLSYQLLQQLVRWGLFSILLMAEITHTLWGIANGSWSMEDHAPLHLCGLGSILSMIALVTYNRKLIQFLYFAAILPALITLITPEVFYSFPHFRFMKFFLHHMALVWTGIFLLLMTTTPITIRVLGQMFFLLNGYAAIIFFLNGQIGTNYLFLASTPDVTTPLDMLGDGVWYYIHLELFCFGLFVFMYFLYKAVSAIHSKKSSHTDALLNET</sequence>